<evidence type="ECO:0000256" key="7">
    <source>
        <dbReference type="ARBA" id="ARBA00023136"/>
    </source>
</evidence>
<evidence type="ECO:0000256" key="1">
    <source>
        <dbReference type="ARBA" id="ARBA00004571"/>
    </source>
</evidence>
<accession>A0A6S7AQD0</accession>
<dbReference type="AlphaFoldDB" id="A0A6S7AQD0"/>
<gene>
    <name evidence="11" type="primary">caf1A_2</name>
    <name evidence="11" type="ORF">LMG3441_05980</name>
</gene>
<keyword evidence="5" id="KW-0812">Transmembrane</keyword>
<dbReference type="SUPFAM" id="SSF141729">
    <property type="entry name" value="FimD N-terminal domain-like"/>
    <property type="match status" value="1"/>
</dbReference>
<dbReference type="PANTHER" id="PTHR30451">
    <property type="entry name" value="OUTER MEMBRANE USHER PROTEIN"/>
    <property type="match status" value="1"/>
</dbReference>
<evidence type="ECO:0000259" key="9">
    <source>
        <dbReference type="Pfam" id="PF13953"/>
    </source>
</evidence>
<dbReference type="Gene3D" id="2.60.40.2610">
    <property type="entry name" value="Outer membrane usher protein FimD, plug domain"/>
    <property type="match status" value="1"/>
</dbReference>
<dbReference type="InterPro" id="IPR043142">
    <property type="entry name" value="PapC-like_C_sf"/>
</dbReference>
<keyword evidence="6" id="KW-0732">Signal</keyword>
<comment type="subcellular location">
    <subcellularLocation>
        <location evidence="1">Cell outer membrane</location>
        <topology evidence="1">Multi-pass membrane protein</topology>
    </subcellularLocation>
</comment>
<dbReference type="InterPro" id="IPR000015">
    <property type="entry name" value="Fimb_usher"/>
</dbReference>
<evidence type="ECO:0000256" key="5">
    <source>
        <dbReference type="ARBA" id="ARBA00022692"/>
    </source>
</evidence>
<organism evidence="11 12">
    <name type="scientific">Achromobacter kerstersii</name>
    <dbReference type="NCBI Taxonomy" id="1353890"/>
    <lineage>
        <taxon>Bacteria</taxon>
        <taxon>Pseudomonadati</taxon>
        <taxon>Pseudomonadota</taxon>
        <taxon>Betaproteobacteria</taxon>
        <taxon>Burkholderiales</taxon>
        <taxon>Alcaligenaceae</taxon>
        <taxon>Achromobacter</taxon>
    </lineage>
</organism>
<keyword evidence="12" id="KW-1185">Reference proteome</keyword>
<keyword evidence="7" id="KW-0472">Membrane</keyword>
<evidence type="ECO:0000256" key="8">
    <source>
        <dbReference type="ARBA" id="ARBA00023237"/>
    </source>
</evidence>
<evidence type="ECO:0000256" key="4">
    <source>
        <dbReference type="ARBA" id="ARBA00022452"/>
    </source>
</evidence>
<dbReference type="Gene3D" id="2.60.40.2070">
    <property type="match status" value="1"/>
</dbReference>
<evidence type="ECO:0000259" key="10">
    <source>
        <dbReference type="Pfam" id="PF13954"/>
    </source>
</evidence>
<dbReference type="Gene3D" id="3.10.20.410">
    <property type="match status" value="1"/>
</dbReference>
<proteinExistence type="inferred from homology"/>
<protein>
    <submittedName>
        <fullName evidence="11">F1 capsule-anchoring protein</fullName>
    </submittedName>
</protein>
<dbReference type="Gene3D" id="2.60.40.3110">
    <property type="match status" value="1"/>
</dbReference>
<dbReference type="GO" id="GO:0009279">
    <property type="term" value="C:cell outer membrane"/>
    <property type="evidence" value="ECO:0007669"/>
    <property type="project" value="UniProtKB-SubCell"/>
</dbReference>
<feature type="domain" description="PapC N-terminal" evidence="10">
    <location>
        <begin position="82"/>
        <end position="218"/>
    </location>
</feature>
<dbReference type="Pfam" id="PF00577">
    <property type="entry name" value="Usher"/>
    <property type="match status" value="1"/>
</dbReference>
<dbReference type="Pfam" id="PF13954">
    <property type="entry name" value="PapC_N"/>
    <property type="match status" value="1"/>
</dbReference>
<comment type="similarity">
    <text evidence="2">Belongs to the fimbrial export usher family.</text>
</comment>
<keyword evidence="8" id="KW-0998">Cell outer membrane</keyword>
<keyword evidence="4" id="KW-1134">Transmembrane beta strand</keyword>
<reference evidence="11 12" key="1">
    <citation type="submission" date="2020-04" db="EMBL/GenBank/DDBJ databases">
        <authorList>
            <person name="De Canck E."/>
        </authorList>
    </citation>
    <scope>NUCLEOTIDE SEQUENCE [LARGE SCALE GENOMIC DNA]</scope>
    <source>
        <strain evidence="11 12">LMG 3441</strain>
    </source>
</reference>
<dbReference type="InterPro" id="IPR025885">
    <property type="entry name" value="PapC_N"/>
</dbReference>
<dbReference type="InterPro" id="IPR025949">
    <property type="entry name" value="PapC-like_C"/>
</dbReference>
<dbReference type="EMBL" id="CADIJQ010000017">
    <property type="protein sequence ID" value="CAB3743339.1"/>
    <property type="molecule type" value="Genomic_DNA"/>
</dbReference>
<dbReference type="InterPro" id="IPR037224">
    <property type="entry name" value="PapC_N_sf"/>
</dbReference>
<evidence type="ECO:0000256" key="2">
    <source>
        <dbReference type="ARBA" id="ARBA00008064"/>
    </source>
</evidence>
<evidence type="ECO:0000256" key="6">
    <source>
        <dbReference type="ARBA" id="ARBA00022729"/>
    </source>
</evidence>
<sequence>MSVERPLRSSRVNATFLKASSMKTFNRAARKGDQPQCASARSERASMLSPMAYTLVSVLLLAPVTMACAGNVVAQADASASFDHEMLRHRGIDPKLAEYLRDAPRFSPGARVVELVVNGVSAGKIDAHFDQEGSLCFDENLIKKARLRVPSSSFLVQHNDGKNSCYDFVAAFPQTSLTLRPNREQIYLVVSQDAMRGDALEAQNFTEGGIAALANYDIMTMRSKFGDTRRDSTYATTQVGFNIDDWIVRSRQLFSKDGDQQRFNHLYAYAQRTFPDQRTVVQGGQININSPVFAGAPITGFQFMPESALSNTATSGALVQGIAQSQATVEVRQAGVLIYSTMVPEGQFALTDIPLLNTSTDLDVTVQESGGQSRSFLVPAATFRNAMVSQPGYSFAVGKVRELSSDRREVPVIAAATSTWKLNDRAVLSVGTLGASSYQTIGSGVDASLHRDVSASLRGAGSNASRERVKGAQIIASANARATERLSVGVSAKQQTSGYRDLADTLVNQDSPWRASLYKGQYTASVNWSHETLGSFNAAYSKSQNFEGNADNRLIGSWGKTMKYATVTANVETNMGSASKRDSGRSYSNDNAVYLNVSIPLGSRNVRTYVSKRGSTIRTGAAMSDVVNDQLNYRVSVERNSLMNQTYASGNFSVVPRYASADFGYSQGGSGSTQSGRISGGIVAHKNGITLSPYAVQDTFGLVTVGDLSGVKLTTPNGPVWTDAAGQAVVPQLNAYRTNRVEVQPKSLPRRVDLRNGFQSLQAGRGSVNHLHFDVIKARRVMVDAVDGQGKALPKGSSVLDSQNNFLTTVLDKGTIFLTDANPDQTLKVSLPGDKACTLDIHYPKENNDDIFYESAPAVCH</sequence>
<dbReference type="PANTHER" id="PTHR30451:SF8">
    <property type="entry name" value="FIMBRIAL USHER PROTEIN"/>
    <property type="match status" value="1"/>
</dbReference>
<evidence type="ECO:0000313" key="11">
    <source>
        <dbReference type="EMBL" id="CAB3743339.1"/>
    </source>
</evidence>
<evidence type="ECO:0000313" key="12">
    <source>
        <dbReference type="Proteomes" id="UP000494269"/>
    </source>
</evidence>
<evidence type="ECO:0000256" key="3">
    <source>
        <dbReference type="ARBA" id="ARBA00022448"/>
    </source>
</evidence>
<feature type="domain" description="PapC-like C-terminal" evidence="9">
    <location>
        <begin position="784"/>
        <end position="844"/>
    </location>
</feature>
<dbReference type="GO" id="GO:0009297">
    <property type="term" value="P:pilus assembly"/>
    <property type="evidence" value="ECO:0007669"/>
    <property type="project" value="InterPro"/>
</dbReference>
<keyword evidence="3" id="KW-0813">Transport</keyword>
<name>A0A6S7AQD0_9BURK</name>
<dbReference type="GO" id="GO:0015473">
    <property type="term" value="F:fimbrial usher porin activity"/>
    <property type="evidence" value="ECO:0007669"/>
    <property type="project" value="InterPro"/>
</dbReference>
<dbReference type="Pfam" id="PF13953">
    <property type="entry name" value="PapC_C"/>
    <property type="match status" value="1"/>
</dbReference>
<dbReference type="InterPro" id="IPR042186">
    <property type="entry name" value="FimD_plug_dom"/>
</dbReference>
<dbReference type="Proteomes" id="UP000494269">
    <property type="component" value="Unassembled WGS sequence"/>
</dbReference>